<organism evidence="2 3">
    <name type="scientific">Halopseudomonas laoshanensis</name>
    <dbReference type="NCBI Taxonomy" id="2268758"/>
    <lineage>
        <taxon>Bacteria</taxon>
        <taxon>Pseudomonadati</taxon>
        <taxon>Pseudomonadota</taxon>
        <taxon>Gammaproteobacteria</taxon>
        <taxon>Pseudomonadales</taxon>
        <taxon>Pseudomonadaceae</taxon>
        <taxon>Halopseudomonas</taxon>
    </lineage>
</organism>
<keyword evidence="3" id="KW-1185">Reference proteome</keyword>
<dbReference type="InterPro" id="IPR003111">
    <property type="entry name" value="Lon_prtase_N"/>
</dbReference>
<dbReference type="Pfam" id="PF02190">
    <property type="entry name" value="LON_substr_bdg"/>
    <property type="match status" value="1"/>
</dbReference>
<dbReference type="SMART" id="SM00464">
    <property type="entry name" value="LON"/>
    <property type="match status" value="1"/>
</dbReference>
<keyword evidence="2" id="KW-0378">Hydrolase</keyword>
<evidence type="ECO:0000313" key="2">
    <source>
        <dbReference type="EMBL" id="KAA0694811.1"/>
    </source>
</evidence>
<evidence type="ECO:0000259" key="1">
    <source>
        <dbReference type="PROSITE" id="PS51787"/>
    </source>
</evidence>
<reference evidence="2 3" key="1">
    <citation type="submission" date="2018-07" db="EMBL/GenBank/DDBJ databases">
        <title>Pseudomonas laoshanensis sp. nov., isolated from soil.</title>
        <authorList>
            <person name="Sun J."/>
            <person name="Yu L."/>
            <person name="Wang M."/>
            <person name="Zhang C."/>
        </authorList>
    </citation>
    <scope>NUCLEOTIDE SEQUENCE [LARGE SCALE GENOMIC DNA]</scope>
    <source>
        <strain evidence="2 3">Y22</strain>
    </source>
</reference>
<dbReference type="RefSeq" id="WP_149332199.1">
    <property type="nucleotide sequence ID" value="NZ_QOVF01000002.1"/>
</dbReference>
<dbReference type="Gene3D" id="2.30.130.40">
    <property type="entry name" value="LON domain-like"/>
    <property type="match status" value="1"/>
</dbReference>
<gene>
    <name evidence="2" type="ORF">DT594_07985</name>
</gene>
<evidence type="ECO:0000313" key="3">
    <source>
        <dbReference type="Proteomes" id="UP000463138"/>
    </source>
</evidence>
<dbReference type="InterPro" id="IPR015947">
    <property type="entry name" value="PUA-like_sf"/>
</dbReference>
<accession>A0A7V7GTW0</accession>
<name>A0A7V7GTW0_9GAMM</name>
<protein>
    <submittedName>
        <fullName evidence="2">ATP-dependent protease</fullName>
    </submittedName>
</protein>
<comment type="caution">
    <text evidence="2">The sequence shown here is derived from an EMBL/GenBank/DDBJ whole genome shotgun (WGS) entry which is preliminary data.</text>
</comment>
<dbReference type="Proteomes" id="UP000463138">
    <property type="component" value="Unassembled WGS sequence"/>
</dbReference>
<dbReference type="PROSITE" id="PS51787">
    <property type="entry name" value="LON_N"/>
    <property type="match status" value="1"/>
</dbReference>
<sequence length="194" mass="21546">MTDRRALFPLKSILLPGCIMDLQIFEARYLDMVSRCFKQGEAFLIMPLESGPESGQGDLRFAAIGCEAAIVDWQQRDNGLLGIRVEGRRRGRVSDVEVAPDGLVNANVVWLEEQPDQVLNAEHEDLQALHAALLDHPIAEGLGLPPLADSQQQLSYELAFLLPFSLDQKSVLLAIESPSARLQQISEWLELMQA</sequence>
<dbReference type="PANTHER" id="PTHR46732:SF8">
    <property type="entry name" value="ATP-DEPENDENT PROTEASE LA (LON) DOMAIN PROTEIN"/>
    <property type="match status" value="1"/>
</dbReference>
<dbReference type="AlphaFoldDB" id="A0A7V7GTW0"/>
<dbReference type="SUPFAM" id="SSF88697">
    <property type="entry name" value="PUA domain-like"/>
    <property type="match status" value="1"/>
</dbReference>
<feature type="domain" description="Lon N-terminal" evidence="1">
    <location>
        <begin position="4"/>
        <end position="193"/>
    </location>
</feature>
<dbReference type="EMBL" id="QOVF01000002">
    <property type="protein sequence ID" value="KAA0694811.1"/>
    <property type="molecule type" value="Genomic_DNA"/>
</dbReference>
<dbReference type="InterPro" id="IPR046336">
    <property type="entry name" value="Lon_prtase_N_sf"/>
</dbReference>
<dbReference type="PANTHER" id="PTHR46732">
    <property type="entry name" value="ATP-DEPENDENT PROTEASE LA (LON) DOMAIN PROTEIN"/>
    <property type="match status" value="1"/>
</dbReference>
<proteinExistence type="predicted"/>
<dbReference type="GO" id="GO:0006508">
    <property type="term" value="P:proteolysis"/>
    <property type="evidence" value="ECO:0007669"/>
    <property type="project" value="UniProtKB-KW"/>
</dbReference>
<keyword evidence="2" id="KW-0645">Protease</keyword>
<dbReference type="GO" id="GO:0008233">
    <property type="term" value="F:peptidase activity"/>
    <property type="evidence" value="ECO:0007669"/>
    <property type="project" value="UniProtKB-KW"/>
</dbReference>
<dbReference type="OrthoDB" id="8558970at2"/>